<proteinExistence type="inferred from homology"/>
<comment type="similarity">
    <text evidence="1">Belongs to the DadA oxidoreductase family.</text>
</comment>
<dbReference type="GO" id="GO:0005886">
    <property type="term" value="C:plasma membrane"/>
    <property type="evidence" value="ECO:0007669"/>
    <property type="project" value="TreeGrafter"/>
</dbReference>
<dbReference type="OrthoDB" id="9805337at2"/>
<dbReference type="InterPro" id="IPR036188">
    <property type="entry name" value="FAD/NAD-bd_sf"/>
</dbReference>
<dbReference type="PANTHER" id="PTHR13847:SF280">
    <property type="entry name" value="D-AMINO ACID DEHYDROGENASE"/>
    <property type="match status" value="1"/>
</dbReference>
<dbReference type="InterPro" id="IPR006076">
    <property type="entry name" value="FAD-dep_OxRdtase"/>
</dbReference>
<dbReference type="EMBL" id="WIVE01000016">
    <property type="protein sequence ID" value="MQX36277.1"/>
    <property type="molecule type" value="Genomic_DNA"/>
</dbReference>
<evidence type="ECO:0000256" key="2">
    <source>
        <dbReference type="ARBA" id="ARBA00023002"/>
    </source>
</evidence>
<dbReference type="SUPFAM" id="SSF54373">
    <property type="entry name" value="FAD-linked reductases, C-terminal domain"/>
    <property type="match status" value="1"/>
</dbReference>
<comment type="caution">
    <text evidence="4">The sequence shown here is derived from an EMBL/GenBank/DDBJ whole genome shotgun (WGS) entry which is preliminary data.</text>
</comment>
<keyword evidence="5" id="KW-1185">Reference proteome</keyword>
<dbReference type="GO" id="GO:0005737">
    <property type="term" value="C:cytoplasm"/>
    <property type="evidence" value="ECO:0007669"/>
    <property type="project" value="TreeGrafter"/>
</dbReference>
<dbReference type="SUPFAM" id="SSF51905">
    <property type="entry name" value="FAD/NAD(P)-binding domain"/>
    <property type="match status" value="1"/>
</dbReference>
<dbReference type="PANTHER" id="PTHR13847">
    <property type="entry name" value="SARCOSINE DEHYDROGENASE-RELATED"/>
    <property type="match status" value="1"/>
</dbReference>
<name>A0A7X2D450_9PROT</name>
<dbReference type="RefSeq" id="WP_153342625.1">
    <property type="nucleotide sequence ID" value="NZ_WIVE01000016.1"/>
</dbReference>
<reference evidence="4 5" key="1">
    <citation type="submission" date="2019-10" db="EMBL/GenBank/DDBJ databases">
        <title>Draft whole-genome sequence of the purple nonsulfur photosynthetic bacterium Roseospira navarrensis DSM 15114.</title>
        <authorList>
            <person name="Kyndt J.A."/>
            <person name="Meyer T.E."/>
        </authorList>
    </citation>
    <scope>NUCLEOTIDE SEQUENCE [LARGE SCALE GENOMIC DNA]</scope>
    <source>
        <strain evidence="4 5">DSM 15114</strain>
    </source>
</reference>
<organism evidence="4 5">
    <name type="scientific">Roseospira navarrensis</name>
    <dbReference type="NCBI Taxonomy" id="140058"/>
    <lineage>
        <taxon>Bacteria</taxon>
        <taxon>Pseudomonadati</taxon>
        <taxon>Pseudomonadota</taxon>
        <taxon>Alphaproteobacteria</taxon>
        <taxon>Rhodospirillales</taxon>
        <taxon>Rhodospirillaceae</taxon>
        <taxon>Roseospira</taxon>
    </lineage>
</organism>
<dbReference type="Gene3D" id="3.50.50.60">
    <property type="entry name" value="FAD/NAD(P)-binding domain"/>
    <property type="match status" value="2"/>
</dbReference>
<sequence>MHVLVLGAGVIGATTACLLARDGHAVTVVDRQPGPGLETSYANGGQLAASHAEPWAGPHVPRLLLKWLARADAPLQVCWLRPDPALWSWMLRFLLNCRRGAQTRNMERAVRLALYSRERMAVLREAIDPDYDALQTGIIHIHRDPRGFARARAVADVMTLAGLERRPISVDEAVAMEPALAHAAPSLAGAFYSPGDETGDAHRFTSAMAAEARRHGATFRYGVTVHGLYRSLRTRRAVMGATTSDGPISADAVVLALGSHSPRVTRTIGLALPIYPAKGYSITLDTRGATGAPTVSLIDDEVRMVYARLGDRLRCAGTAAFEGWTTDMNPARVALTLRNARALFPEGGDYSNPEPWCGLRPSTPDSVPLLGPVPGLDNLFLNTGHGHMGWAMAAGSAQITADLIAGRVPAIDIRGLGLHRFARM</sequence>
<dbReference type="GO" id="GO:0008718">
    <property type="term" value="F:D-amino-acid dehydrogenase activity"/>
    <property type="evidence" value="ECO:0007669"/>
    <property type="project" value="TreeGrafter"/>
</dbReference>
<dbReference type="GO" id="GO:0055130">
    <property type="term" value="P:D-alanine catabolic process"/>
    <property type="evidence" value="ECO:0007669"/>
    <property type="project" value="TreeGrafter"/>
</dbReference>
<feature type="domain" description="FAD dependent oxidoreductase" evidence="3">
    <location>
        <begin position="3"/>
        <end position="403"/>
    </location>
</feature>
<dbReference type="Pfam" id="PF01266">
    <property type="entry name" value="DAO"/>
    <property type="match status" value="1"/>
</dbReference>
<evidence type="ECO:0000259" key="3">
    <source>
        <dbReference type="Pfam" id="PF01266"/>
    </source>
</evidence>
<dbReference type="NCBIfam" id="NF001933">
    <property type="entry name" value="PRK00711.1"/>
    <property type="match status" value="1"/>
</dbReference>
<accession>A0A7X2D450</accession>
<dbReference type="AlphaFoldDB" id="A0A7X2D450"/>
<keyword evidence="2" id="KW-0560">Oxidoreductase</keyword>
<dbReference type="Proteomes" id="UP000434582">
    <property type="component" value="Unassembled WGS sequence"/>
</dbReference>
<evidence type="ECO:0000256" key="1">
    <source>
        <dbReference type="ARBA" id="ARBA00009410"/>
    </source>
</evidence>
<protein>
    <submittedName>
        <fullName evidence="4">FAD-dependent oxidoreductase</fullName>
    </submittedName>
</protein>
<evidence type="ECO:0000313" key="5">
    <source>
        <dbReference type="Proteomes" id="UP000434582"/>
    </source>
</evidence>
<gene>
    <name evidence="4" type="ORF">GHC57_07070</name>
</gene>
<evidence type="ECO:0000313" key="4">
    <source>
        <dbReference type="EMBL" id="MQX36277.1"/>
    </source>
</evidence>
<dbReference type="Gene3D" id="3.30.9.10">
    <property type="entry name" value="D-Amino Acid Oxidase, subunit A, domain 2"/>
    <property type="match status" value="1"/>
</dbReference>